<dbReference type="EMBL" id="MU004289">
    <property type="protein sequence ID" value="KAF2662365.1"/>
    <property type="molecule type" value="Genomic_DNA"/>
</dbReference>
<dbReference type="PANTHER" id="PTHR22765:SF416">
    <property type="entry name" value="E3 UBIQUITIN-PROTEIN LIGASE GODZILLA"/>
    <property type="match status" value="1"/>
</dbReference>
<evidence type="ECO:0000256" key="1">
    <source>
        <dbReference type="PROSITE-ProRule" id="PRU00175"/>
    </source>
</evidence>
<evidence type="ECO:0000256" key="2">
    <source>
        <dbReference type="SAM" id="MobiDB-lite"/>
    </source>
</evidence>
<dbReference type="Proteomes" id="UP000799324">
    <property type="component" value="Unassembled WGS sequence"/>
</dbReference>
<dbReference type="InterPro" id="IPR001841">
    <property type="entry name" value="Znf_RING"/>
</dbReference>
<dbReference type="SMART" id="SM00184">
    <property type="entry name" value="RING"/>
    <property type="match status" value="1"/>
</dbReference>
<proteinExistence type="predicted"/>
<gene>
    <name evidence="5" type="ORF">K491DRAFT_700193</name>
</gene>
<feature type="transmembrane region" description="Helical" evidence="3">
    <location>
        <begin position="233"/>
        <end position="258"/>
    </location>
</feature>
<dbReference type="Pfam" id="PF13639">
    <property type="entry name" value="zf-RING_2"/>
    <property type="match status" value="1"/>
</dbReference>
<keyword evidence="1" id="KW-0862">Zinc</keyword>
<keyword evidence="3" id="KW-0472">Membrane</keyword>
<evidence type="ECO:0000313" key="5">
    <source>
        <dbReference type="EMBL" id="KAF2662365.1"/>
    </source>
</evidence>
<dbReference type="GO" id="GO:0061630">
    <property type="term" value="F:ubiquitin protein ligase activity"/>
    <property type="evidence" value="ECO:0007669"/>
    <property type="project" value="TreeGrafter"/>
</dbReference>
<dbReference type="OrthoDB" id="21204at2759"/>
<keyword evidence="6" id="KW-1185">Reference proteome</keyword>
<dbReference type="AlphaFoldDB" id="A0A6A6TQM5"/>
<dbReference type="PROSITE" id="PS50089">
    <property type="entry name" value="ZF_RING_2"/>
    <property type="match status" value="1"/>
</dbReference>
<keyword evidence="1" id="KW-0479">Metal-binding</keyword>
<keyword evidence="1" id="KW-0863">Zinc-finger</keyword>
<dbReference type="GO" id="GO:0005737">
    <property type="term" value="C:cytoplasm"/>
    <property type="evidence" value="ECO:0007669"/>
    <property type="project" value="TreeGrafter"/>
</dbReference>
<name>A0A6A6TQM5_9PLEO</name>
<dbReference type="CDD" id="cd16454">
    <property type="entry name" value="RING-H2_PA-TM-RING"/>
    <property type="match status" value="1"/>
</dbReference>
<dbReference type="InterPro" id="IPR051826">
    <property type="entry name" value="E3_ubiquitin-ligase_domain"/>
</dbReference>
<dbReference type="SUPFAM" id="SSF57850">
    <property type="entry name" value="RING/U-box"/>
    <property type="match status" value="1"/>
</dbReference>
<feature type="region of interest" description="Disordered" evidence="2">
    <location>
        <begin position="435"/>
        <end position="540"/>
    </location>
</feature>
<feature type="compositionally biased region" description="Polar residues" evidence="2">
    <location>
        <begin position="492"/>
        <end position="501"/>
    </location>
</feature>
<feature type="compositionally biased region" description="Low complexity" evidence="2">
    <location>
        <begin position="448"/>
        <end position="464"/>
    </location>
</feature>
<evidence type="ECO:0000259" key="4">
    <source>
        <dbReference type="PROSITE" id="PS50089"/>
    </source>
</evidence>
<dbReference type="InterPro" id="IPR013083">
    <property type="entry name" value="Znf_RING/FYVE/PHD"/>
</dbReference>
<keyword evidence="3" id="KW-1133">Transmembrane helix</keyword>
<keyword evidence="3" id="KW-0812">Transmembrane</keyword>
<evidence type="ECO:0000313" key="6">
    <source>
        <dbReference type="Proteomes" id="UP000799324"/>
    </source>
</evidence>
<evidence type="ECO:0000256" key="3">
    <source>
        <dbReference type="SAM" id="Phobius"/>
    </source>
</evidence>
<dbReference type="Gene3D" id="3.30.40.10">
    <property type="entry name" value="Zinc/RING finger domain, C3HC4 (zinc finger)"/>
    <property type="match status" value="1"/>
</dbReference>
<sequence length="576" mass="63108">MALIVRPADTPSLAAQSIGIFTSDVPDPLAPTQDERRRPVTLGADISFQYPIQYNIQTLSSKDVEHGDDPFGLLFVPALQSDACKKAEAAFVPANATRIQNIPRNGDSYALIGFAPWFSPPCMLEYFQSVRKSDVKAVIVYQPGNSTDMPPIMNDASWGLGDGGTWKVDNDFPTYAIMAASGGIIMEELSLYSGNITDVPQSDDLLDIGLEPTDYVRLYATVATDSGTQLPSLWVFLVIVLGILILIILATSGFMHFIQRRRRNDLRRRVINGEVNLEALGVKRLTVPREFLEKLPLYTYSVLPAGSDHEKTVPQPPAQAHNLPSPTIEAETGVKTLPLTRRSSAPIATAPPTDTSPAFSQPTCPICLEDFESNETQVRELPCRHIFHPDCIDTFLISNSSLCPMCKESVLPGGYCPAKITNVMVRRERLIRRMQSRGTTHAASEPASSRSPSSLPRPLGSLGHRIGGAIAGRRVFSAPERRRSQPLDIEMGTSQAGTRSEPSAALPHHQAEASPAGSQIQDGAGCSEPTTQNRREWARERALALLGNNHIPTESDEEDRGPRWKRGIRKIFPGFR</sequence>
<dbReference type="GO" id="GO:0006511">
    <property type="term" value="P:ubiquitin-dependent protein catabolic process"/>
    <property type="evidence" value="ECO:0007669"/>
    <property type="project" value="TreeGrafter"/>
</dbReference>
<dbReference type="PANTHER" id="PTHR22765">
    <property type="entry name" value="RING FINGER AND PROTEASE ASSOCIATED DOMAIN-CONTAINING"/>
    <property type="match status" value="1"/>
</dbReference>
<feature type="domain" description="RING-type" evidence="4">
    <location>
        <begin position="364"/>
        <end position="407"/>
    </location>
</feature>
<organism evidence="5 6">
    <name type="scientific">Lophiostoma macrostomum CBS 122681</name>
    <dbReference type="NCBI Taxonomy" id="1314788"/>
    <lineage>
        <taxon>Eukaryota</taxon>
        <taxon>Fungi</taxon>
        <taxon>Dikarya</taxon>
        <taxon>Ascomycota</taxon>
        <taxon>Pezizomycotina</taxon>
        <taxon>Dothideomycetes</taxon>
        <taxon>Pleosporomycetidae</taxon>
        <taxon>Pleosporales</taxon>
        <taxon>Lophiostomataceae</taxon>
        <taxon>Lophiostoma</taxon>
    </lineage>
</organism>
<protein>
    <recommendedName>
        <fullName evidence="4">RING-type domain-containing protein</fullName>
    </recommendedName>
</protein>
<accession>A0A6A6TQM5</accession>
<dbReference type="GO" id="GO:0008270">
    <property type="term" value="F:zinc ion binding"/>
    <property type="evidence" value="ECO:0007669"/>
    <property type="project" value="UniProtKB-KW"/>
</dbReference>
<reference evidence="5" key="1">
    <citation type="journal article" date="2020" name="Stud. Mycol.">
        <title>101 Dothideomycetes genomes: a test case for predicting lifestyles and emergence of pathogens.</title>
        <authorList>
            <person name="Haridas S."/>
            <person name="Albert R."/>
            <person name="Binder M."/>
            <person name="Bloem J."/>
            <person name="Labutti K."/>
            <person name="Salamov A."/>
            <person name="Andreopoulos B."/>
            <person name="Baker S."/>
            <person name="Barry K."/>
            <person name="Bills G."/>
            <person name="Bluhm B."/>
            <person name="Cannon C."/>
            <person name="Castanera R."/>
            <person name="Culley D."/>
            <person name="Daum C."/>
            <person name="Ezra D."/>
            <person name="Gonzalez J."/>
            <person name="Henrissat B."/>
            <person name="Kuo A."/>
            <person name="Liang C."/>
            <person name="Lipzen A."/>
            <person name="Lutzoni F."/>
            <person name="Magnuson J."/>
            <person name="Mondo S."/>
            <person name="Nolan M."/>
            <person name="Ohm R."/>
            <person name="Pangilinan J."/>
            <person name="Park H.-J."/>
            <person name="Ramirez L."/>
            <person name="Alfaro M."/>
            <person name="Sun H."/>
            <person name="Tritt A."/>
            <person name="Yoshinaga Y."/>
            <person name="Zwiers L.-H."/>
            <person name="Turgeon B."/>
            <person name="Goodwin S."/>
            <person name="Spatafora J."/>
            <person name="Crous P."/>
            <person name="Grigoriev I."/>
        </authorList>
    </citation>
    <scope>NUCLEOTIDE SEQUENCE</scope>
    <source>
        <strain evidence="5">CBS 122681</strain>
    </source>
</reference>